<dbReference type="Gene3D" id="3.40.50.300">
    <property type="entry name" value="P-loop containing nucleotide triphosphate hydrolases"/>
    <property type="match status" value="1"/>
</dbReference>
<dbReference type="Pfam" id="PF01067">
    <property type="entry name" value="Calpain_III"/>
    <property type="match status" value="1"/>
</dbReference>
<dbReference type="PANTHER" id="PTHR46143:SF1">
    <property type="entry name" value="CALPAIN-7"/>
    <property type="match status" value="1"/>
</dbReference>
<dbReference type="CDD" id="cd00044">
    <property type="entry name" value="CysPc"/>
    <property type="match status" value="1"/>
</dbReference>
<feature type="active site" evidence="7 8">
    <location>
        <position position="474"/>
    </location>
</feature>
<evidence type="ECO:0000256" key="5">
    <source>
        <dbReference type="ARBA" id="ARBA00022807"/>
    </source>
</evidence>
<reference evidence="12" key="1">
    <citation type="submission" date="2020-11" db="EMBL/GenBank/DDBJ databases">
        <authorList>
            <person name="Tran Van P."/>
        </authorList>
    </citation>
    <scope>NUCLEOTIDE SEQUENCE</scope>
</reference>
<comment type="similarity">
    <text evidence="1">Belongs to the peptidase C2 family.</text>
</comment>
<accession>A0A7R9DAB6</accession>
<dbReference type="Pfam" id="PF04212">
    <property type="entry name" value="MIT"/>
    <property type="match status" value="2"/>
</dbReference>
<dbReference type="GO" id="GO:0016887">
    <property type="term" value="F:ATP hydrolysis activity"/>
    <property type="evidence" value="ECO:0007669"/>
    <property type="project" value="InterPro"/>
</dbReference>
<dbReference type="InterPro" id="IPR022684">
    <property type="entry name" value="Calpain_cysteine_protease"/>
</dbReference>
<evidence type="ECO:0000256" key="3">
    <source>
        <dbReference type="ARBA" id="ARBA00022741"/>
    </source>
</evidence>
<dbReference type="EMBL" id="OC322003">
    <property type="protein sequence ID" value="CAD7411074.1"/>
    <property type="molecule type" value="Genomic_DNA"/>
</dbReference>
<dbReference type="SUPFAM" id="SSF116846">
    <property type="entry name" value="MIT domain"/>
    <property type="match status" value="2"/>
</dbReference>
<keyword evidence="2 8" id="KW-0645">Protease</keyword>
<feature type="active site" evidence="7 8">
    <location>
        <position position="494"/>
    </location>
</feature>
<evidence type="ECO:0000256" key="1">
    <source>
        <dbReference type="ARBA" id="ARBA00007623"/>
    </source>
</evidence>
<organism evidence="12">
    <name type="scientific">Timema cristinae</name>
    <name type="common">Walking stick</name>
    <dbReference type="NCBI Taxonomy" id="61476"/>
    <lineage>
        <taxon>Eukaryota</taxon>
        <taxon>Metazoa</taxon>
        <taxon>Ecdysozoa</taxon>
        <taxon>Arthropoda</taxon>
        <taxon>Hexapoda</taxon>
        <taxon>Insecta</taxon>
        <taxon>Pterygota</taxon>
        <taxon>Neoptera</taxon>
        <taxon>Polyneoptera</taxon>
        <taxon>Phasmatodea</taxon>
        <taxon>Timematodea</taxon>
        <taxon>Timematoidea</taxon>
        <taxon>Timematidae</taxon>
        <taxon>Timema</taxon>
    </lineage>
</organism>
<keyword evidence="6" id="KW-0067">ATP-binding</keyword>
<dbReference type="InterPro" id="IPR022682">
    <property type="entry name" value="Calpain_domain_III"/>
</dbReference>
<dbReference type="GO" id="GO:0005524">
    <property type="term" value="F:ATP binding"/>
    <property type="evidence" value="ECO:0007669"/>
    <property type="project" value="UniProtKB-KW"/>
</dbReference>
<dbReference type="GO" id="GO:0004198">
    <property type="term" value="F:calcium-dependent cysteine-type endopeptidase activity"/>
    <property type="evidence" value="ECO:0007669"/>
    <property type="project" value="InterPro"/>
</dbReference>
<evidence type="ECO:0000256" key="8">
    <source>
        <dbReference type="PROSITE-ProRule" id="PRU00239"/>
    </source>
</evidence>
<evidence type="ECO:0000256" key="2">
    <source>
        <dbReference type="ARBA" id="ARBA00022670"/>
    </source>
</evidence>
<dbReference type="Gene3D" id="1.20.58.80">
    <property type="entry name" value="Phosphotransferase system, lactose/cellobiose-type IIA subunit"/>
    <property type="match status" value="2"/>
</dbReference>
<proteinExistence type="inferred from homology"/>
<feature type="domain" description="ABC transporter" evidence="11">
    <location>
        <begin position="957"/>
        <end position="1166"/>
    </location>
</feature>
<dbReference type="SMART" id="SM00745">
    <property type="entry name" value="MIT"/>
    <property type="match status" value="2"/>
</dbReference>
<dbReference type="InterPro" id="IPR003593">
    <property type="entry name" value="AAA+_ATPase"/>
</dbReference>
<dbReference type="PROSITE" id="PS50893">
    <property type="entry name" value="ABC_TRANSPORTER_2"/>
    <property type="match status" value="1"/>
</dbReference>
<dbReference type="SMART" id="SM00382">
    <property type="entry name" value="AAA"/>
    <property type="match status" value="1"/>
</dbReference>
<dbReference type="InterPro" id="IPR036181">
    <property type="entry name" value="MIT_dom_sf"/>
</dbReference>
<sequence>MSWNVDDIVEDALTSSSRAVQFDKDGKQEVAAFYYREAAKFLELAVNSAGDGVNKEPWRNKAEEYKERAKELDQIVAKERALAHTEQSTSQKQLQQCHFLFLQALDADESGNKDEAVDLYSQAIQLGLTAKKTTSDVELEEKLTNLARKALERAEELKGISAPEGKPQPGRVSVQPRLPALDENQSTPSVVRSSAQASRPPLHRGSSAHLKVTGQANYTEEEKRVLLQTSRINNIEYLPFMSVDLDERFQYTLLFTDRDGLLALSPKQHKNFSKWTRPSDFCPEPKMVVGQHVDCFSIKQTIVSDCSFVASLAVSALYERRFGRRLVTSIIYPRNSRKEPIYNPFGKYMVKLHINGVPRKIIIDDQLPLGRHGELLCSYSSNKNELWISLLEKAYMKVMGGYDFPGSNSNIDLHALTGWIPERVAIRSNEPHFNADALFDKLLTRLEKGDVLVTAATGELSDAEADRTGLVATHAYAVLDVRREQGLRLFKLKNPWSHLRWRGNYSELDKHHWTPQLQRLLNFDPNSAAMFDNGVFWIDYDSILKFFDVFYLNWNPKLFNYTFCLHQSWKTGLGPIKDAYNIGENPQFFLQVDQEGSGAVWILLTRHITQIEDFKENREYITVLVYRNNGKRVFYPISLVTILNLELLSRCCQYIVPLFSDDPPPFIDGVRINSPHYLCKLVLNESSPRRYTLVVSQYEKMHTIFYTLRAYATCPISLGKIPNQYEHVKQVSDGQWKGESAGGCGNHPNSHLNNPRYQVTLESGNNNNQLLLDLKGPKQYQVGLDIICVVVNDPNAPGAFTKKHSGAFRRRTSRNLRHNSVHFLAQSGGTILSHCQVVMSVQVGQTSIVATTLPTATFTLPPNLLKVLQNTANLLCEGPLYYCHVPECSMGHVGPVSSSWLVSSPVSSSWLPSLIKIKIVGSCLSFCLELQFDNISETNSLNGLHSSTNDSQTVAVIELIKVFKHFGMCQYWHQVLTGLNLRVNDGEIYCLVGPVRCGKSTVVNLILGRLLADSGKVRHLSVTIEFTIYEAMYYLGLLLGLERNYIHHRVSFLTQLVGLPGPNSYLHHLSCGQRRRVSFALALFQEPKLLILDDPTAMVDPILSIWLHLHNIANNENTTVFVTTHNIQEAQNAHKVGLMRDGKIIAQEKPFSLIERFASPNLESVFYTLAVVDGERSSSVSPQLYEASFEIIRQSLGSHNILFRGNQQPPALPGLKDIISKPDLTKVDQTLRRWKYSRRTLRDLMRTSRLWWRDAGLPSIRHKDLIRLLRNTGTLPPHRPVLCDSGNTPQDVSTWRVRATRPPLNLWDVCTSGPCGVSALVRYGPRLCFVTLYPCTDITKESHGP</sequence>
<dbReference type="SUPFAM" id="SSF52540">
    <property type="entry name" value="P-loop containing nucleoside triphosphate hydrolases"/>
    <property type="match status" value="1"/>
</dbReference>
<name>A0A7R9DAB6_TIMCR</name>
<evidence type="ECO:0008006" key="13">
    <source>
        <dbReference type="Google" id="ProtNLM"/>
    </source>
</evidence>
<dbReference type="InterPro" id="IPR038765">
    <property type="entry name" value="Papain-like_cys_pep_sf"/>
</dbReference>
<gene>
    <name evidence="12" type="ORF">TCEB3V08_LOCUS10781</name>
</gene>
<dbReference type="InterPro" id="IPR001300">
    <property type="entry name" value="Peptidase_C2_calpain_cat"/>
</dbReference>
<keyword evidence="5 8" id="KW-0788">Thiol protease</keyword>
<dbReference type="SUPFAM" id="SSF49758">
    <property type="entry name" value="Calpain large subunit, middle domain (domain III)"/>
    <property type="match status" value="2"/>
</dbReference>
<evidence type="ECO:0000256" key="6">
    <source>
        <dbReference type="ARBA" id="ARBA00022840"/>
    </source>
</evidence>
<dbReference type="InterPro" id="IPR027417">
    <property type="entry name" value="P-loop_NTPase"/>
</dbReference>
<dbReference type="InterPro" id="IPR036213">
    <property type="entry name" value="Calpain_III_sf"/>
</dbReference>
<dbReference type="Pfam" id="PF00648">
    <property type="entry name" value="Peptidase_C2"/>
    <property type="match status" value="1"/>
</dbReference>
<dbReference type="PROSITE" id="PS50203">
    <property type="entry name" value="CALPAIN_CAT"/>
    <property type="match status" value="1"/>
</dbReference>
<protein>
    <recommendedName>
        <fullName evidence="13">Calpain catalytic domain-containing protein</fullName>
    </recommendedName>
</protein>
<dbReference type="Pfam" id="PF00005">
    <property type="entry name" value="ABC_tran"/>
    <property type="match status" value="1"/>
</dbReference>
<dbReference type="InterPro" id="IPR007330">
    <property type="entry name" value="MIT_dom"/>
</dbReference>
<dbReference type="SMART" id="SM00230">
    <property type="entry name" value="CysPc"/>
    <property type="match status" value="1"/>
</dbReference>
<dbReference type="PANTHER" id="PTHR46143">
    <property type="entry name" value="CALPAIN-7"/>
    <property type="match status" value="1"/>
</dbReference>
<dbReference type="Gene3D" id="3.90.70.10">
    <property type="entry name" value="Cysteine proteinases"/>
    <property type="match status" value="1"/>
</dbReference>
<feature type="region of interest" description="Disordered" evidence="9">
    <location>
        <begin position="181"/>
        <end position="214"/>
    </location>
</feature>
<dbReference type="Gene3D" id="2.60.120.380">
    <property type="match status" value="2"/>
</dbReference>
<evidence type="ECO:0000256" key="7">
    <source>
        <dbReference type="PIRSR" id="PIRSR622684-1"/>
    </source>
</evidence>
<evidence type="ECO:0000259" key="11">
    <source>
        <dbReference type="PROSITE" id="PS50893"/>
    </source>
</evidence>
<evidence type="ECO:0000256" key="4">
    <source>
        <dbReference type="ARBA" id="ARBA00022801"/>
    </source>
</evidence>
<dbReference type="SUPFAM" id="SSF54001">
    <property type="entry name" value="Cysteine proteinases"/>
    <property type="match status" value="1"/>
</dbReference>
<feature type="active site" evidence="7 8">
    <location>
        <position position="306"/>
    </location>
</feature>
<dbReference type="GO" id="GO:0006508">
    <property type="term" value="P:proteolysis"/>
    <property type="evidence" value="ECO:0007669"/>
    <property type="project" value="UniProtKB-KW"/>
</dbReference>
<keyword evidence="3" id="KW-0547">Nucleotide-binding</keyword>
<keyword evidence="4 8" id="KW-0378">Hydrolase</keyword>
<evidence type="ECO:0000313" key="12">
    <source>
        <dbReference type="EMBL" id="CAD7411074.1"/>
    </source>
</evidence>
<feature type="domain" description="Calpain catalytic" evidence="10">
    <location>
        <begin position="252"/>
        <end position="556"/>
    </location>
</feature>
<evidence type="ECO:0000259" key="10">
    <source>
        <dbReference type="PROSITE" id="PS50203"/>
    </source>
</evidence>
<dbReference type="CDD" id="cd03230">
    <property type="entry name" value="ABC_DR_subfamily_A"/>
    <property type="match status" value="1"/>
</dbReference>
<dbReference type="InterPro" id="IPR003439">
    <property type="entry name" value="ABC_transporter-like_ATP-bd"/>
</dbReference>
<evidence type="ECO:0000256" key="9">
    <source>
        <dbReference type="SAM" id="MobiDB-lite"/>
    </source>
</evidence>
<dbReference type="InterPro" id="IPR051297">
    <property type="entry name" value="PalB/RIM13"/>
</dbReference>
<feature type="compositionally biased region" description="Polar residues" evidence="9">
    <location>
        <begin position="183"/>
        <end position="197"/>
    </location>
</feature>
<dbReference type="PRINTS" id="PR00704">
    <property type="entry name" value="CALPAIN"/>
</dbReference>